<keyword evidence="1" id="KW-0732">Signal</keyword>
<dbReference type="Gene3D" id="1.20.120.1490">
    <property type="match status" value="1"/>
</dbReference>
<reference evidence="4 5" key="1">
    <citation type="submission" date="2016-09" db="EMBL/GenBank/DDBJ databases">
        <title>Chromobacterium muskegensis sp. nov., an insecticidal bacterium isolated from Sphagnum bogs.</title>
        <authorList>
            <person name="Sparks M.E."/>
            <person name="Blackburn M.B."/>
            <person name="Gundersen-Rindal D.E."/>
            <person name="Mitchell A."/>
            <person name="Farrar R."/>
            <person name="Kuhar D."/>
        </authorList>
    </citation>
    <scope>NUCLEOTIDE SEQUENCE [LARGE SCALE GENOMIC DNA]</scope>
    <source>
        <strain evidence="3 5">14B-1</strain>
        <strain evidence="2 4">37-2</strain>
    </source>
</reference>
<dbReference type="EMBL" id="MKCT01000001">
    <property type="protein sequence ID" value="OHX21173.1"/>
    <property type="molecule type" value="Genomic_DNA"/>
</dbReference>
<feature type="chain" id="PRO_5010372982" description="LTXXQ motif family protein" evidence="1">
    <location>
        <begin position="26"/>
        <end position="157"/>
    </location>
</feature>
<comment type="caution">
    <text evidence="2">The sequence shown here is derived from an EMBL/GenBank/DDBJ whole genome shotgun (WGS) entry which is preliminary data.</text>
</comment>
<feature type="signal peptide" evidence="1">
    <location>
        <begin position="1"/>
        <end position="25"/>
    </location>
</feature>
<evidence type="ECO:0000313" key="3">
    <source>
        <dbReference type="EMBL" id="OHX21173.1"/>
    </source>
</evidence>
<dbReference type="Proteomes" id="UP000180088">
    <property type="component" value="Unassembled WGS sequence"/>
</dbReference>
<proteinExistence type="predicted"/>
<dbReference type="OrthoDB" id="5569970at2"/>
<evidence type="ECO:0008006" key="6">
    <source>
        <dbReference type="Google" id="ProtNLM"/>
    </source>
</evidence>
<organism evidence="2 4">
    <name type="scientific">Chromobacterium sphagni</name>
    <dbReference type="NCBI Taxonomy" id="1903179"/>
    <lineage>
        <taxon>Bacteria</taxon>
        <taxon>Pseudomonadati</taxon>
        <taxon>Pseudomonadota</taxon>
        <taxon>Betaproteobacteria</taxon>
        <taxon>Neisseriales</taxon>
        <taxon>Chromobacteriaceae</taxon>
        <taxon>Chromobacterium</taxon>
    </lineage>
</organism>
<dbReference type="Proteomes" id="UP000180280">
    <property type="component" value="Unassembled WGS sequence"/>
</dbReference>
<protein>
    <recommendedName>
        <fullName evidence="6">LTXXQ motif family protein</fullName>
    </recommendedName>
</protein>
<evidence type="ECO:0000313" key="5">
    <source>
        <dbReference type="Proteomes" id="UP000180280"/>
    </source>
</evidence>
<dbReference type="GO" id="GO:0042597">
    <property type="term" value="C:periplasmic space"/>
    <property type="evidence" value="ECO:0007669"/>
    <property type="project" value="InterPro"/>
</dbReference>
<dbReference type="InterPro" id="IPR012899">
    <property type="entry name" value="LTXXQ"/>
</dbReference>
<gene>
    <name evidence="3" type="ORF">BI344_01140</name>
    <name evidence="2" type="ORF">BI347_03610</name>
</gene>
<evidence type="ECO:0000313" key="4">
    <source>
        <dbReference type="Proteomes" id="UP000180088"/>
    </source>
</evidence>
<sequence>MNTFVLKATAPALLLLASLSISATAQTASPNHAGTRVSEQKAQKRADYLEKRIRELHAKLKITDKQSTQWDAYAKTMRDNADSTDQAFRDRGQKLPTLNADEAMKSYADLAQLHADNMKKLAASFHALYGVLSDEQKAIADKLFRHEQEEHHHRRHK</sequence>
<accession>A0A1S1WZG3</accession>
<keyword evidence="5" id="KW-1185">Reference proteome</keyword>
<evidence type="ECO:0000313" key="2">
    <source>
        <dbReference type="EMBL" id="OHX12691.1"/>
    </source>
</evidence>
<dbReference type="AlphaFoldDB" id="A0A1S1WZG3"/>
<evidence type="ECO:0000256" key="1">
    <source>
        <dbReference type="SAM" id="SignalP"/>
    </source>
</evidence>
<dbReference type="STRING" id="1903179.BI347_03610"/>
<dbReference type="Pfam" id="PF07813">
    <property type="entry name" value="LTXXQ"/>
    <property type="match status" value="1"/>
</dbReference>
<dbReference type="EMBL" id="MKCS01000001">
    <property type="protein sequence ID" value="OHX12691.1"/>
    <property type="molecule type" value="Genomic_DNA"/>
</dbReference>
<name>A0A1S1WZG3_9NEIS</name>